<evidence type="ECO:0000256" key="3">
    <source>
        <dbReference type="ARBA" id="ARBA00022679"/>
    </source>
</evidence>
<dbReference type="InterPro" id="IPR020635">
    <property type="entry name" value="Tyr_kinase_cat_dom"/>
</dbReference>
<keyword evidence="11" id="KW-0812">Transmembrane</keyword>
<dbReference type="InterPro" id="IPR008266">
    <property type="entry name" value="Tyr_kinase_AS"/>
</dbReference>
<dbReference type="InterPro" id="IPR011009">
    <property type="entry name" value="Kinase-like_dom_sf"/>
</dbReference>
<feature type="transmembrane region" description="Helical" evidence="11">
    <location>
        <begin position="228"/>
        <end position="251"/>
    </location>
</feature>
<keyword evidence="11" id="KW-1133">Transmembrane helix</keyword>
<dbReference type="GO" id="GO:0030182">
    <property type="term" value="P:neuron differentiation"/>
    <property type="evidence" value="ECO:0007669"/>
    <property type="project" value="UniProtKB-ARBA"/>
</dbReference>
<gene>
    <name evidence="13" type="ORF">A3Q56_05685</name>
</gene>
<evidence type="ECO:0000256" key="6">
    <source>
        <dbReference type="ARBA" id="ARBA00022840"/>
    </source>
</evidence>
<dbReference type="SMART" id="SM00219">
    <property type="entry name" value="TyrKc"/>
    <property type="match status" value="1"/>
</dbReference>
<dbReference type="OrthoDB" id="546826at2759"/>
<dbReference type="PANTHER" id="PTHR24416:SF631">
    <property type="entry name" value="SERINE_THREONINE_TYROSINE KINASE 1"/>
    <property type="match status" value="1"/>
</dbReference>
<keyword evidence="5" id="KW-0418">Kinase</keyword>
<name>A0A177AYW4_9BILA</name>
<evidence type="ECO:0000256" key="4">
    <source>
        <dbReference type="ARBA" id="ARBA00022741"/>
    </source>
</evidence>
<keyword evidence="4 10" id="KW-0547">Nucleotide-binding</keyword>
<dbReference type="CDD" id="cd00192">
    <property type="entry name" value="PTKc"/>
    <property type="match status" value="1"/>
</dbReference>
<dbReference type="Gene3D" id="1.10.510.10">
    <property type="entry name" value="Transferase(Phosphotransferase) domain 1"/>
    <property type="match status" value="1"/>
</dbReference>
<dbReference type="EMBL" id="LWCA01000893">
    <property type="protein sequence ID" value="OAF66563.1"/>
    <property type="molecule type" value="Genomic_DNA"/>
</dbReference>
<evidence type="ECO:0000256" key="5">
    <source>
        <dbReference type="ARBA" id="ARBA00022777"/>
    </source>
</evidence>
<dbReference type="Pfam" id="PF07714">
    <property type="entry name" value="PK_Tyr_Ser-Thr"/>
    <property type="match status" value="1"/>
</dbReference>
<proteinExistence type="predicted"/>
<evidence type="ECO:0000256" key="9">
    <source>
        <dbReference type="ARBA" id="ARBA00051243"/>
    </source>
</evidence>
<dbReference type="SUPFAM" id="SSF56112">
    <property type="entry name" value="Protein kinase-like (PK-like)"/>
    <property type="match status" value="1"/>
</dbReference>
<evidence type="ECO:0000313" key="13">
    <source>
        <dbReference type="EMBL" id="OAF66563.1"/>
    </source>
</evidence>
<keyword evidence="7 11" id="KW-0472">Membrane</keyword>
<dbReference type="PRINTS" id="PR00109">
    <property type="entry name" value="TYRKINASE"/>
</dbReference>
<sequence length="563" mass="65793">MFSGGLKMHINGTGFSNVGRIMLICHIYQFYEYKERVESKCQVESDENLLCFTPNLEHVDWNNSNLSINNEINNKQVDTSDLDILNIRKKRQINDFRIIYGVTFDNFEFYLNISKTFPKILFYHIFQDPIIYEFENGYKTFYNFGNWIDEFFEISGDRLNIGNISDYTVKLNQNTINIAEKFSNKLIVIPNFENYETCVNQDVIVSFGNINTHVGKLKIYQSIRCHTVWLSVVIIIPIFVVLIIIIIIICIQKRKTPRAGHVTELSYDITQLIPKVYSETVPELIDELKKYDLPSNKLTLYDNIIGSGAYGCVYIGIYDKIKVALKTPKESTPTFVENFMIESSIMAKLSGGNYILKQIGVTVINNRIYSVTPYMNCGDLNNYLKANSNIEIHILFKFMTAIAEGMHYISTKMYVHRDLATRNCLVHNYETVYISDFGLCKELDETGNYISFDHQEKMPLFWCALECLNKHIFNEKSDVWSYGVLVWELFSKGNRPYSDLKDVRQYKKFIEDSHRLKKPKKCPEATYNLMKRCWHQNGDERPSFLNIINSMRKDDYYILPQKI</sequence>
<protein>
    <recommendedName>
        <fullName evidence="12">Protein kinase domain-containing protein</fullName>
    </recommendedName>
</protein>
<evidence type="ECO:0000256" key="2">
    <source>
        <dbReference type="ARBA" id="ARBA00004308"/>
    </source>
</evidence>
<evidence type="ECO:0000256" key="7">
    <source>
        <dbReference type="ARBA" id="ARBA00023136"/>
    </source>
</evidence>
<keyword evidence="8" id="KW-0829">Tyrosine-protein kinase</keyword>
<dbReference type="InterPro" id="IPR001245">
    <property type="entry name" value="Ser-Thr/Tyr_kinase_cat_dom"/>
</dbReference>
<dbReference type="GO" id="GO:0007169">
    <property type="term" value="P:cell surface receptor protein tyrosine kinase signaling pathway"/>
    <property type="evidence" value="ECO:0007669"/>
    <property type="project" value="TreeGrafter"/>
</dbReference>
<comment type="catalytic activity">
    <reaction evidence="9">
        <text>L-tyrosyl-[protein] + ATP = O-phospho-L-tyrosyl-[protein] + ADP + H(+)</text>
        <dbReference type="Rhea" id="RHEA:10596"/>
        <dbReference type="Rhea" id="RHEA-COMP:10136"/>
        <dbReference type="Rhea" id="RHEA-COMP:20101"/>
        <dbReference type="ChEBI" id="CHEBI:15378"/>
        <dbReference type="ChEBI" id="CHEBI:30616"/>
        <dbReference type="ChEBI" id="CHEBI:46858"/>
        <dbReference type="ChEBI" id="CHEBI:61978"/>
        <dbReference type="ChEBI" id="CHEBI:456216"/>
        <dbReference type="EC" id="2.7.10.1"/>
    </reaction>
</comment>
<dbReference type="GO" id="GO:0012505">
    <property type="term" value="C:endomembrane system"/>
    <property type="evidence" value="ECO:0007669"/>
    <property type="project" value="UniProtKB-SubCell"/>
</dbReference>
<dbReference type="PROSITE" id="PS00107">
    <property type="entry name" value="PROTEIN_KINASE_ATP"/>
    <property type="match status" value="1"/>
</dbReference>
<feature type="binding site" evidence="10">
    <location>
        <position position="326"/>
    </location>
    <ligand>
        <name>ATP</name>
        <dbReference type="ChEBI" id="CHEBI:30616"/>
    </ligand>
</feature>
<dbReference type="PANTHER" id="PTHR24416">
    <property type="entry name" value="TYROSINE-PROTEIN KINASE RECEPTOR"/>
    <property type="match status" value="1"/>
</dbReference>
<dbReference type="GO" id="GO:0004714">
    <property type="term" value="F:transmembrane receptor protein tyrosine kinase activity"/>
    <property type="evidence" value="ECO:0007669"/>
    <property type="project" value="UniProtKB-EC"/>
</dbReference>
<dbReference type="GO" id="GO:0043235">
    <property type="term" value="C:receptor complex"/>
    <property type="evidence" value="ECO:0007669"/>
    <property type="project" value="TreeGrafter"/>
</dbReference>
<dbReference type="FunFam" id="1.10.510.10:FF:001512">
    <property type="entry name" value="Receptor tyrosine-protein kinase erbB-2"/>
    <property type="match status" value="1"/>
</dbReference>
<evidence type="ECO:0000259" key="12">
    <source>
        <dbReference type="PROSITE" id="PS50011"/>
    </source>
</evidence>
<feature type="domain" description="Protein kinase" evidence="12">
    <location>
        <begin position="299"/>
        <end position="557"/>
    </location>
</feature>
<dbReference type="InterPro" id="IPR050122">
    <property type="entry name" value="RTK"/>
</dbReference>
<dbReference type="GO" id="GO:0005886">
    <property type="term" value="C:plasma membrane"/>
    <property type="evidence" value="ECO:0007669"/>
    <property type="project" value="TreeGrafter"/>
</dbReference>
<keyword evidence="6 10" id="KW-0067">ATP-binding</keyword>
<dbReference type="GO" id="GO:0048468">
    <property type="term" value="P:cell development"/>
    <property type="evidence" value="ECO:0007669"/>
    <property type="project" value="UniProtKB-ARBA"/>
</dbReference>
<dbReference type="AlphaFoldDB" id="A0A177AYW4"/>
<dbReference type="GO" id="GO:0005524">
    <property type="term" value="F:ATP binding"/>
    <property type="evidence" value="ECO:0007669"/>
    <property type="project" value="UniProtKB-UniRule"/>
</dbReference>
<organism evidence="13 14">
    <name type="scientific">Intoshia linei</name>
    <dbReference type="NCBI Taxonomy" id="1819745"/>
    <lineage>
        <taxon>Eukaryota</taxon>
        <taxon>Metazoa</taxon>
        <taxon>Spiralia</taxon>
        <taxon>Lophotrochozoa</taxon>
        <taxon>Mesozoa</taxon>
        <taxon>Orthonectida</taxon>
        <taxon>Rhopaluridae</taxon>
        <taxon>Intoshia</taxon>
    </lineage>
</organism>
<comment type="subcellular location">
    <subcellularLocation>
        <location evidence="2">Endomembrane system</location>
    </subcellularLocation>
    <subcellularLocation>
        <location evidence="1">Membrane</location>
        <topology evidence="1">Single-pass membrane protein</topology>
    </subcellularLocation>
</comment>
<dbReference type="Proteomes" id="UP000078046">
    <property type="component" value="Unassembled WGS sequence"/>
</dbReference>
<evidence type="ECO:0000313" key="14">
    <source>
        <dbReference type="Proteomes" id="UP000078046"/>
    </source>
</evidence>
<comment type="caution">
    <text evidence="13">The sequence shown here is derived from an EMBL/GenBank/DDBJ whole genome shotgun (WGS) entry which is preliminary data.</text>
</comment>
<dbReference type="InterPro" id="IPR000719">
    <property type="entry name" value="Prot_kinase_dom"/>
</dbReference>
<evidence type="ECO:0000256" key="8">
    <source>
        <dbReference type="ARBA" id="ARBA00023137"/>
    </source>
</evidence>
<accession>A0A177AYW4</accession>
<evidence type="ECO:0000256" key="10">
    <source>
        <dbReference type="PROSITE-ProRule" id="PRU10141"/>
    </source>
</evidence>
<dbReference type="InterPro" id="IPR017441">
    <property type="entry name" value="Protein_kinase_ATP_BS"/>
</dbReference>
<evidence type="ECO:0000256" key="1">
    <source>
        <dbReference type="ARBA" id="ARBA00004167"/>
    </source>
</evidence>
<dbReference type="PROSITE" id="PS50011">
    <property type="entry name" value="PROTEIN_KINASE_DOM"/>
    <property type="match status" value="1"/>
</dbReference>
<evidence type="ECO:0000256" key="11">
    <source>
        <dbReference type="SAM" id="Phobius"/>
    </source>
</evidence>
<keyword evidence="14" id="KW-1185">Reference proteome</keyword>
<reference evidence="13 14" key="1">
    <citation type="submission" date="2016-04" db="EMBL/GenBank/DDBJ databases">
        <title>The genome of Intoshia linei affirms orthonectids as highly simplified spiralians.</title>
        <authorList>
            <person name="Mikhailov K.V."/>
            <person name="Slusarev G.S."/>
            <person name="Nikitin M.A."/>
            <person name="Logacheva M.D."/>
            <person name="Penin A."/>
            <person name="Aleoshin V."/>
            <person name="Panchin Y.V."/>
        </authorList>
    </citation>
    <scope>NUCLEOTIDE SEQUENCE [LARGE SCALE GENOMIC DNA]</scope>
    <source>
        <strain evidence="13">Intl2013</strain>
        <tissue evidence="13">Whole animal</tissue>
    </source>
</reference>
<keyword evidence="3" id="KW-0808">Transferase</keyword>
<dbReference type="PROSITE" id="PS00109">
    <property type="entry name" value="PROTEIN_KINASE_TYR"/>
    <property type="match status" value="1"/>
</dbReference>
<dbReference type="GO" id="GO:0050793">
    <property type="term" value="P:regulation of developmental process"/>
    <property type="evidence" value="ECO:0007669"/>
    <property type="project" value="UniProtKB-ARBA"/>
</dbReference>